<feature type="region of interest" description="Disordered" evidence="1">
    <location>
        <begin position="282"/>
        <end position="302"/>
    </location>
</feature>
<protein>
    <submittedName>
        <fullName evidence="3">Uncharacterized protein</fullName>
    </submittedName>
</protein>
<evidence type="ECO:0000313" key="4">
    <source>
        <dbReference type="Proteomes" id="UP000030708"/>
    </source>
</evidence>
<feature type="transmembrane region" description="Helical" evidence="2">
    <location>
        <begin position="437"/>
        <end position="458"/>
    </location>
</feature>
<proteinExistence type="predicted"/>
<name>A0A024WDC1_PLAFA</name>
<feature type="transmembrane region" description="Helical" evidence="2">
    <location>
        <begin position="470"/>
        <end position="494"/>
    </location>
</feature>
<feature type="compositionally biased region" description="Low complexity" evidence="1">
    <location>
        <begin position="288"/>
        <end position="300"/>
    </location>
</feature>
<dbReference type="EMBL" id="KI926309">
    <property type="protein sequence ID" value="ETW38375.1"/>
    <property type="molecule type" value="Genomic_DNA"/>
</dbReference>
<dbReference type="SMR" id="A0A024WDC1"/>
<organism evidence="3 4">
    <name type="scientific">Plasmodium falciparum Tanzania</name>
    <name type="common">2000708</name>
    <dbReference type="NCBI Taxonomy" id="1036725"/>
    <lineage>
        <taxon>Eukaryota</taxon>
        <taxon>Sar</taxon>
        <taxon>Alveolata</taxon>
        <taxon>Apicomplexa</taxon>
        <taxon>Aconoidasida</taxon>
        <taxon>Haemosporida</taxon>
        <taxon>Plasmodiidae</taxon>
        <taxon>Plasmodium</taxon>
        <taxon>Plasmodium (Laverania)</taxon>
    </lineage>
</organism>
<dbReference type="AlphaFoldDB" id="A0A024WDC1"/>
<keyword evidence="2" id="KW-0812">Transmembrane</keyword>
<evidence type="ECO:0000256" key="2">
    <source>
        <dbReference type="SAM" id="Phobius"/>
    </source>
</evidence>
<accession>A0A024WDC1</accession>
<reference evidence="3 4" key="1">
    <citation type="submission" date="2013-02" db="EMBL/GenBank/DDBJ databases">
        <title>The Genome Annotation of Plasmodium falciparum Tanzania (2000708).</title>
        <authorList>
            <consortium name="The Broad Institute Genome Sequencing Platform"/>
            <consortium name="The Broad Institute Genome Sequencing Center for Infectious Disease"/>
            <person name="Neafsey D."/>
            <person name="Hoffman S."/>
            <person name="Volkman S."/>
            <person name="Rosenthal P."/>
            <person name="Walker B."/>
            <person name="Young S.K."/>
            <person name="Zeng Q."/>
            <person name="Gargeya S."/>
            <person name="Fitzgerald M."/>
            <person name="Haas B."/>
            <person name="Abouelleil A."/>
            <person name="Allen A.W."/>
            <person name="Alvarado L."/>
            <person name="Arachchi H.M."/>
            <person name="Berlin A.M."/>
            <person name="Chapman S.B."/>
            <person name="Gainer-Dewar J."/>
            <person name="Goldberg J."/>
            <person name="Griggs A."/>
            <person name="Gujja S."/>
            <person name="Hansen M."/>
            <person name="Howarth C."/>
            <person name="Imamovic A."/>
            <person name="Ireland A."/>
            <person name="Larimer J."/>
            <person name="McCowan C."/>
            <person name="Murphy C."/>
            <person name="Pearson M."/>
            <person name="Poon T.W."/>
            <person name="Priest M."/>
            <person name="Roberts A."/>
            <person name="Saif S."/>
            <person name="Shea T."/>
            <person name="Sisk P."/>
            <person name="Sykes S."/>
            <person name="Wortman J."/>
            <person name="Nusbaum C."/>
            <person name="Birren B."/>
        </authorList>
    </citation>
    <scope>NUCLEOTIDE SEQUENCE [LARGE SCALE GENOMIC DNA]</scope>
    <source>
        <strain evidence="4">Tanzania (2000708)</strain>
    </source>
</reference>
<keyword evidence="2" id="KW-0472">Membrane</keyword>
<feature type="transmembrane region" description="Helical" evidence="2">
    <location>
        <begin position="348"/>
        <end position="368"/>
    </location>
</feature>
<reference evidence="3 4" key="2">
    <citation type="submission" date="2013-02" db="EMBL/GenBank/DDBJ databases">
        <title>The Genome Sequence of Plasmodium falciparum Tanzania (2000708).</title>
        <authorList>
            <consortium name="The Broad Institute Genome Sequencing Platform"/>
            <consortium name="The Broad Institute Genome Sequencing Center for Infectious Disease"/>
            <person name="Neafsey D."/>
            <person name="Cheeseman I."/>
            <person name="Volkman S."/>
            <person name="Adams J."/>
            <person name="Walker B."/>
            <person name="Young S.K."/>
            <person name="Zeng Q."/>
            <person name="Gargeya S."/>
            <person name="Fitzgerald M."/>
            <person name="Haas B."/>
            <person name="Abouelleil A."/>
            <person name="Alvarado L."/>
            <person name="Arachchi H.M."/>
            <person name="Berlin A.M."/>
            <person name="Chapman S.B."/>
            <person name="Dewar J."/>
            <person name="Goldberg J."/>
            <person name="Griggs A."/>
            <person name="Gujja S."/>
            <person name="Hansen M."/>
            <person name="Howarth C."/>
            <person name="Imamovic A."/>
            <person name="Larimer J."/>
            <person name="McCowan C."/>
            <person name="Murphy C."/>
            <person name="Neiman D."/>
            <person name="Pearson M."/>
            <person name="Priest M."/>
            <person name="Roberts A."/>
            <person name="Saif S."/>
            <person name="Shea T."/>
            <person name="Sisk P."/>
            <person name="Sykes S."/>
            <person name="Wortman J."/>
            <person name="Nusbaum C."/>
            <person name="Birren B."/>
        </authorList>
    </citation>
    <scope>NUCLEOTIDE SEQUENCE [LARGE SCALE GENOMIC DNA]</scope>
    <source>
        <strain evidence="4">Tanzania (2000708)</strain>
    </source>
</reference>
<dbReference type="Proteomes" id="UP000030708">
    <property type="component" value="Unassembled WGS sequence"/>
</dbReference>
<sequence length="536" mass="63995">MVNQDDKFKKPKNEIWENDEIYKKKNKCVNSTNDNSFMNMNGKNNFPLEDEYKDIFQINNFSKNTDHNKNNVHLINNHNMKHNNNFITNEESEKNSLLSNKDLIIFNLQDIKNDGNMKRFDHTNNTFQTKSNTTTNNNNHRNSLDVILSNSNMNPIETNQLNNVLKNDNTLNMYENNSYYEKNIQGKMNIINLSDNDINQDDDKRNSFDIFPFFKKFKGIRTKLLSYYDIDTDVVIYRCMCALFPYLNVDKNYDVINNIYDIEKNCVDTNENGFDNNTSTKEYTSQEKNMNTNNSKTNVRNNDKMNKEKTNLFDDETYDEENVRKSSNVNDALDYYDNKLGLEKNPDIYSFVWLNLFISFLVFFLFNIKNVFFNDINNNISTNHISNNKNNHILDNQSKLNILYNTIFFIYSFNIFIPIIIYLTIYFKTKKIPPFKLIYLISLLSYNNIMLLPIIFIYKIIIINTSINLVLYLYAILRFLIFIFYINTSIFYIYKYTNNIFFNHFTTDLIYVLYAIFFLSYVSFYILLKYYIFNNL</sequence>
<evidence type="ECO:0000256" key="1">
    <source>
        <dbReference type="SAM" id="MobiDB-lite"/>
    </source>
</evidence>
<feature type="transmembrane region" description="Helical" evidence="2">
    <location>
        <begin position="509"/>
        <end position="528"/>
    </location>
</feature>
<keyword evidence="2" id="KW-1133">Transmembrane helix</keyword>
<dbReference type="OrthoDB" id="378278at2759"/>
<dbReference type="eggNOG" id="ENOG502QX7D">
    <property type="taxonomic scope" value="Eukaryota"/>
</dbReference>
<evidence type="ECO:0000313" key="3">
    <source>
        <dbReference type="EMBL" id="ETW38375.1"/>
    </source>
</evidence>
<feature type="transmembrane region" description="Helical" evidence="2">
    <location>
        <begin position="402"/>
        <end position="425"/>
    </location>
</feature>
<gene>
    <name evidence="3" type="ORF">PFTANZ_00908</name>
</gene>